<feature type="binding site" evidence="5">
    <location>
        <position position="274"/>
    </location>
    <ligand>
        <name>AMP</name>
        <dbReference type="ChEBI" id="CHEBI:456215"/>
    </ligand>
</feature>
<dbReference type="Proteomes" id="UP000238430">
    <property type="component" value="Unassembled WGS sequence"/>
</dbReference>
<dbReference type="PRINTS" id="PR00094">
    <property type="entry name" value="ADENYLTKNASE"/>
</dbReference>
<comment type="domain">
    <text evidence="5">Consists of three domains, a large central CORE domain and two small peripheral domains, NMPbind and LID, which undergo movements during catalysis. The LID domain closes over the site of phosphoryl transfer upon ATP binding. Assembling and dissambling the active center during each catalytic cycle provides an effective means to prevent ATP hydrolysis.</text>
</comment>
<gene>
    <name evidence="5" type="primary">adk</name>
    <name evidence="7" type="ORF">C7H61_02090</name>
</gene>
<dbReference type="GO" id="GO:0004017">
    <property type="term" value="F:AMP kinase activity"/>
    <property type="evidence" value="ECO:0007669"/>
    <property type="project" value="UniProtKB-UniRule"/>
</dbReference>
<dbReference type="OrthoDB" id="9805030at2"/>
<dbReference type="Pfam" id="PF00156">
    <property type="entry name" value="Pribosyltran"/>
    <property type="match status" value="1"/>
</dbReference>
<dbReference type="InterPro" id="IPR033690">
    <property type="entry name" value="Adenylat_kinase_CS"/>
</dbReference>
<evidence type="ECO:0000313" key="8">
    <source>
        <dbReference type="Proteomes" id="UP000238430"/>
    </source>
</evidence>
<name>A0A2T1NM80_9FLAO</name>
<evidence type="ECO:0000256" key="1">
    <source>
        <dbReference type="ARBA" id="ARBA00022679"/>
    </source>
</evidence>
<dbReference type="GO" id="GO:0005524">
    <property type="term" value="F:ATP binding"/>
    <property type="evidence" value="ECO:0007669"/>
    <property type="project" value="UniProtKB-UniRule"/>
</dbReference>
<dbReference type="InterPro" id="IPR000836">
    <property type="entry name" value="PRTase_dom"/>
</dbReference>
<protein>
    <recommendedName>
        <fullName evidence="5">Adenylate kinase</fullName>
        <shortName evidence="5">AK</shortName>
        <ecNumber evidence="5">2.7.4.3</ecNumber>
    </recommendedName>
    <alternativeName>
        <fullName evidence="5">ATP-AMP transphosphorylase</fullName>
    </alternativeName>
    <alternativeName>
        <fullName evidence="5">ATP:AMP phosphotransferase</fullName>
    </alternativeName>
    <alternativeName>
        <fullName evidence="5">Adenylate monophosphate kinase</fullName>
    </alternativeName>
</protein>
<comment type="function">
    <text evidence="5">Catalyzes the reversible transfer of the terminal phosphate group between ATP and AMP. Plays an important role in cellular energy homeostasis and in adenine nucleotide metabolism.</text>
</comment>
<sequence>MKTIKLHDKEFKPFISEQQIDAAVTKMAQDVANDLGDEVPVFIGILNGSFMLVSDFVKKYPKPCEVTFIKLASYEGVKSTEDIQRLIGLTQDLTGRTVVILEDIIDTGNTLHEIHRIFKNENVKQLVIATLFYKPEAYKKDFKLHYVGIEIPNKFIVGYGLDYDGLGRDLPAVYQLKTTQHMTNLVLFGPPGAGKGTQANFLKEKYNLVHISTGDVFRFNIKNETALGMLAKSYMDKGELVPDQVTIDMLNAEVEKNADANGFIFDGFPRTNAQAEALDKLMDTKDSQINAMIALEVDDEVLVQRLLERGKSSGRADDADESIIRNRIKEYYNKTAILKDYYSAQDKYFGVDGVGSIEEITERLCTVIDKL</sequence>
<dbReference type="RefSeq" id="WP_106676720.1">
    <property type="nucleotide sequence ID" value="NZ_JACHWV010000006.1"/>
</dbReference>
<evidence type="ECO:0000259" key="6">
    <source>
        <dbReference type="Pfam" id="PF00156"/>
    </source>
</evidence>
<dbReference type="PANTHER" id="PTHR23359">
    <property type="entry name" value="NUCLEOTIDE KINASE"/>
    <property type="match status" value="1"/>
</dbReference>
<dbReference type="GO" id="GO:0044209">
    <property type="term" value="P:AMP salvage"/>
    <property type="evidence" value="ECO:0007669"/>
    <property type="project" value="UniProtKB-UniRule"/>
</dbReference>
<keyword evidence="3 5" id="KW-0547">Nucleotide-binding</keyword>
<dbReference type="NCBIfam" id="NF011105">
    <property type="entry name" value="PRK14532.1"/>
    <property type="match status" value="1"/>
</dbReference>
<dbReference type="NCBIfam" id="NF011101">
    <property type="entry name" value="PRK14528.1"/>
    <property type="match status" value="1"/>
</dbReference>
<keyword evidence="8" id="KW-1185">Reference proteome</keyword>
<feature type="region of interest" description="NMP" evidence="5">
    <location>
        <begin position="212"/>
        <end position="241"/>
    </location>
</feature>
<dbReference type="NCBIfam" id="NF011100">
    <property type="entry name" value="PRK14527.1"/>
    <property type="match status" value="1"/>
</dbReference>
<evidence type="ECO:0000256" key="4">
    <source>
        <dbReference type="ARBA" id="ARBA00022777"/>
    </source>
</evidence>
<feature type="binding site" evidence="5">
    <location>
        <begin position="267"/>
        <end position="270"/>
    </location>
    <ligand>
        <name>AMP</name>
        <dbReference type="ChEBI" id="CHEBI:456215"/>
    </ligand>
</feature>
<keyword evidence="2 5" id="KW-0545">Nucleotide biosynthesis</keyword>
<dbReference type="EMBL" id="PXOT01000014">
    <property type="protein sequence ID" value="PSG93989.1"/>
    <property type="molecule type" value="Genomic_DNA"/>
</dbReference>
<evidence type="ECO:0000256" key="3">
    <source>
        <dbReference type="ARBA" id="ARBA00022741"/>
    </source>
</evidence>
<feature type="domain" description="Phosphoribosyltransferase" evidence="6">
    <location>
        <begin position="19"/>
        <end position="163"/>
    </location>
</feature>
<feature type="binding site" evidence="5">
    <location>
        <position position="213"/>
    </location>
    <ligand>
        <name>AMP</name>
        <dbReference type="ChEBI" id="CHEBI:456215"/>
    </ligand>
</feature>
<comment type="subcellular location">
    <subcellularLocation>
        <location evidence="5">Cytoplasm</location>
    </subcellularLocation>
</comment>
<keyword evidence="5" id="KW-0067">ATP-binding</keyword>
<dbReference type="PROSITE" id="PS00113">
    <property type="entry name" value="ADENYLATE_KINASE"/>
    <property type="match status" value="1"/>
</dbReference>
<feature type="binding site" evidence="5">
    <location>
        <position position="355"/>
    </location>
    <ligand>
        <name>ATP</name>
        <dbReference type="ChEBI" id="CHEBI:30616"/>
    </ligand>
</feature>
<dbReference type="Pfam" id="PF00406">
    <property type="entry name" value="ADK"/>
    <property type="match status" value="1"/>
</dbReference>
<dbReference type="InterPro" id="IPR027417">
    <property type="entry name" value="P-loop_NTPase"/>
</dbReference>
<evidence type="ECO:0000256" key="2">
    <source>
        <dbReference type="ARBA" id="ARBA00022727"/>
    </source>
</evidence>
<dbReference type="Gene3D" id="3.40.50.300">
    <property type="entry name" value="P-loop containing nucleotide triphosphate hydrolases"/>
    <property type="match status" value="1"/>
</dbReference>
<dbReference type="AlphaFoldDB" id="A0A2T1NM80"/>
<accession>A0A2T1NM80</accession>
<dbReference type="NCBIfam" id="NF011104">
    <property type="entry name" value="PRK14531.1"/>
    <property type="match status" value="1"/>
</dbReference>
<dbReference type="InterPro" id="IPR000850">
    <property type="entry name" value="Adenylat/UMP-CMP_kin"/>
</dbReference>
<proteinExistence type="inferred from homology"/>
<dbReference type="CDD" id="cd01428">
    <property type="entry name" value="ADK"/>
    <property type="match status" value="1"/>
</dbReference>
<organism evidence="7 8">
    <name type="scientific">Mesoflavibacter zeaxanthinifaciens subsp. sabulilitoris</name>
    <dbReference type="NCBI Taxonomy" id="1520893"/>
    <lineage>
        <taxon>Bacteria</taxon>
        <taxon>Pseudomonadati</taxon>
        <taxon>Bacteroidota</taxon>
        <taxon>Flavobacteriia</taxon>
        <taxon>Flavobacteriales</taxon>
        <taxon>Flavobacteriaceae</taxon>
        <taxon>Mesoflavibacter</taxon>
    </lineage>
</organism>
<dbReference type="GO" id="GO:0005737">
    <property type="term" value="C:cytoplasm"/>
    <property type="evidence" value="ECO:0007669"/>
    <property type="project" value="UniProtKB-SubCell"/>
</dbReference>
<dbReference type="HAMAP" id="MF_00235">
    <property type="entry name" value="Adenylate_kinase_Adk"/>
    <property type="match status" value="1"/>
</dbReference>
<evidence type="ECO:0000313" key="7">
    <source>
        <dbReference type="EMBL" id="PSG93989.1"/>
    </source>
</evidence>
<dbReference type="SUPFAM" id="SSF52540">
    <property type="entry name" value="P-loop containing nucleoside triphosphate hydrolases"/>
    <property type="match status" value="1"/>
</dbReference>
<comment type="caution">
    <text evidence="7">The sequence shown here is derived from an EMBL/GenBank/DDBJ whole genome shotgun (WGS) entry which is preliminary data.</text>
</comment>
<dbReference type="Gene3D" id="3.40.50.2020">
    <property type="match status" value="1"/>
</dbReference>
<feature type="binding site" evidence="5">
    <location>
        <position position="327"/>
    </location>
    <ligand>
        <name>AMP</name>
        <dbReference type="ChEBI" id="CHEBI:456215"/>
    </ligand>
</feature>
<feature type="binding site" evidence="5">
    <location>
        <position position="309"/>
    </location>
    <ligand>
        <name>ATP</name>
        <dbReference type="ChEBI" id="CHEBI:30616"/>
    </ligand>
</feature>
<keyword evidence="5" id="KW-0963">Cytoplasm</keyword>
<keyword evidence="1 5" id="KW-0808">Transferase</keyword>
<keyword evidence="4 5" id="KW-0418">Kinase</keyword>
<dbReference type="EC" id="2.7.4.3" evidence="5"/>
<reference evidence="7 8" key="1">
    <citation type="submission" date="2018-03" db="EMBL/GenBank/DDBJ databases">
        <title>Mesoflavibacter sp. HG37 and Mesoflavibacter sp. HG96 sp.nov., two marine bacteria isolated from seawater of Western Pacific Ocean.</title>
        <authorList>
            <person name="Cheng H."/>
            <person name="Wu Y.-H."/>
            <person name="Guo L.-L."/>
            <person name="Xu X.-W."/>
        </authorList>
    </citation>
    <scope>NUCLEOTIDE SEQUENCE [LARGE SCALE GENOMIC DNA]</scope>
    <source>
        <strain evidence="7 8">KCTC 42117</strain>
    </source>
</reference>
<feature type="binding site" evidence="5">
    <location>
        <position position="315"/>
    </location>
    <ligand>
        <name>AMP</name>
        <dbReference type="ChEBI" id="CHEBI:456215"/>
    </ligand>
</feature>
<evidence type="ECO:0000256" key="5">
    <source>
        <dbReference type="HAMAP-Rule" id="MF_00235"/>
    </source>
</evidence>
<feature type="binding site" evidence="5">
    <location>
        <begin position="239"/>
        <end position="241"/>
    </location>
    <ligand>
        <name>AMP</name>
        <dbReference type="ChEBI" id="CHEBI:456215"/>
    </ligand>
</feature>
<dbReference type="SUPFAM" id="SSF53271">
    <property type="entry name" value="PRTase-like"/>
    <property type="match status" value="1"/>
</dbReference>
<comment type="similarity">
    <text evidence="5">Belongs to the adenylate kinase family.</text>
</comment>
<dbReference type="InterPro" id="IPR029057">
    <property type="entry name" value="PRTase-like"/>
</dbReference>
<dbReference type="NCBIfam" id="NF001381">
    <property type="entry name" value="PRK00279.1-3"/>
    <property type="match status" value="1"/>
</dbReference>
<dbReference type="UniPathway" id="UPA00588">
    <property type="reaction ID" value="UER00649"/>
</dbReference>
<comment type="pathway">
    <text evidence="5">Purine metabolism; AMP biosynthesis via salvage pathway; AMP from ADP: step 1/1.</text>
</comment>
<feature type="binding site" evidence="5">
    <location>
        <position position="218"/>
    </location>
    <ligand>
        <name>AMP</name>
        <dbReference type="ChEBI" id="CHEBI:456215"/>
    </ligand>
</feature>
<comment type="catalytic activity">
    <reaction evidence="5">
        <text>AMP + ATP = 2 ADP</text>
        <dbReference type="Rhea" id="RHEA:12973"/>
        <dbReference type="ChEBI" id="CHEBI:30616"/>
        <dbReference type="ChEBI" id="CHEBI:456215"/>
        <dbReference type="ChEBI" id="CHEBI:456216"/>
        <dbReference type="EC" id="2.7.4.3"/>
    </reaction>
</comment>
<dbReference type="CDD" id="cd06223">
    <property type="entry name" value="PRTases_typeI"/>
    <property type="match status" value="1"/>
</dbReference>
<feature type="binding site" evidence="5">
    <location>
        <begin position="192"/>
        <end position="197"/>
    </location>
    <ligand>
        <name>ATP</name>
        <dbReference type="ChEBI" id="CHEBI:30616"/>
    </ligand>
</feature>
<comment type="caution">
    <text evidence="5">Lacks conserved residue(s) required for the propagation of feature annotation.</text>
</comment>
<comment type="subunit">
    <text evidence="5">Monomer.</text>
</comment>